<evidence type="ECO:0000313" key="1">
    <source>
        <dbReference type="EMBL" id="NYF77980.1"/>
    </source>
</evidence>
<dbReference type="AlphaFoldDB" id="A0A7Y9TFT3"/>
<sequence length="145" mass="15993">MIDKADFYHGAALAKALDDPRCRDVARCPPGYLVNDAVLALIKYTTKSHSPWQFTFTTEDVARLQHCPDGVDRVVLALVCAGDGICTISADAACALLEDSAAWIGVRRKFRGWYGVSGPAGRLETKVAIKRWPEILFQDEENSHE</sequence>
<name>A0A7Y9TFT3_9BACT</name>
<proteinExistence type="predicted"/>
<gene>
    <name evidence="1" type="ORF">HDF17_000267</name>
</gene>
<reference evidence="1 2" key="1">
    <citation type="submission" date="2020-07" db="EMBL/GenBank/DDBJ databases">
        <title>Genomic Encyclopedia of Type Strains, Phase IV (KMG-V): Genome sequencing to study the core and pangenomes of soil and plant-associated prokaryotes.</title>
        <authorList>
            <person name="Whitman W."/>
        </authorList>
    </citation>
    <scope>NUCLEOTIDE SEQUENCE [LARGE SCALE GENOMIC DNA]</scope>
    <source>
        <strain evidence="1 2">X4EP2</strain>
    </source>
</reference>
<organism evidence="1 2">
    <name type="scientific">Granulicella arctica</name>
    <dbReference type="NCBI Taxonomy" id="940613"/>
    <lineage>
        <taxon>Bacteria</taxon>
        <taxon>Pseudomonadati</taxon>
        <taxon>Acidobacteriota</taxon>
        <taxon>Terriglobia</taxon>
        <taxon>Terriglobales</taxon>
        <taxon>Acidobacteriaceae</taxon>
        <taxon>Granulicella</taxon>
    </lineage>
</organism>
<dbReference type="RefSeq" id="WP_179487020.1">
    <property type="nucleotide sequence ID" value="NZ_JACCCW010000001.1"/>
</dbReference>
<dbReference type="EMBL" id="JACCCW010000001">
    <property type="protein sequence ID" value="NYF77980.1"/>
    <property type="molecule type" value="Genomic_DNA"/>
</dbReference>
<dbReference type="Proteomes" id="UP000589520">
    <property type="component" value="Unassembled WGS sequence"/>
</dbReference>
<accession>A0A7Y9TFT3</accession>
<keyword evidence="2" id="KW-1185">Reference proteome</keyword>
<comment type="caution">
    <text evidence="1">The sequence shown here is derived from an EMBL/GenBank/DDBJ whole genome shotgun (WGS) entry which is preliminary data.</text>
</comment>
<evidence type="ECO:0000313" key="2">
    <source>
        <dbReference type="Proteomes" id="UP000589520"/>
    </source>
</evidence>
<protein>
    <submittedName>
        <fullName evidence="1">Uncharacterized protein</fullName>
    </submittedName>
</protein>